<comment type="function">
    <text evidence="9">A type II topoisomerase that negatively supercoils closed circular double-stranded (ds) DNA in an ATP-dependent manner to modulate DNA topology and maintain chromosomes in an underwound state. Negative supercoiling favors strand separation, and DNA replication, transcription, recombination and repair, all of which involve strand separation. Also able to catalyze the interconversion of other topological isomers of dsDNA rings, including catenanes and knotted rings. Type II topoisomerases break and join 2 DNA strands simultaneously in an ATP-dependent manner.</text>
</comment>
<feature type="short sequence motif" description="GyrA-box" evidence="9">
    <location>
        <begin position="526"/>
        <end position="532"/>
    </location>
</feature>
<proteinExistence type="inferred from homology"/>
<dbReference type="GO" id="GO:0003677">
    <property type="term" value="F:DNA binding"/>
    <property type="evidence" value="ECO:0007669"/>
    <property type="project" value="UniProtKB-UniRule"/>
</dbReference>
<dbReference type="SUPFAM" id="SSF56719">
    <property type="entry name" value="Type II DNA topoisomerase"/>
    <property type="match status" value="1"/>
</dbReference>
<evidence type="ECO:0000256" key="9">
    <source>
        <dbReference type="HAMAP-Rule" id="MF_01897"/>
    </source>
</evidence>
<dbReference type="InterPro" id="IPR013757">
    <property type="entry name" value="Topo_IIA_A_a_sf"/>
</dbReference>
<dbReference type="GO" id="GO:0005737">
    <property type="term" value="C:cytoplasm"/>
    <property type="evidence" value="ECO:0007669"/>
    <property type="project" value="UniProtKB-SubCell"/>
</dbReference>
<feature type="active site" description="O-(5'-phospho-DNA)-tyrosine intermediate" evidence="9 10">
    <location>
        <position position="122"/>
    </location>
</feature>
<gene>
    <name evidence="9" type="primary">gyrA</name>
    <name evidence="13" type="ordered locus">Spica_2868</name>
</gene>
<dbReference type="GO" id="GO:0034335">
    <property type="term" value="F:DNA negative supercoiling activity"/>
    <property type="evidence" value="ECO:0007669"/>
    <property type="project" value="UniProtKB-ARBA"/>
</dbReference>
<comment type="catalytic activity">
    <reaction evidence="1 9 10">
        <text>ATP-dependent breakage, passage and rejoining of double-stranded DNA.</text>
        <dbReference type="EC" id="5.6.2.2"/>
    </reaction>
</comment>
<evidence type="ECO:0000256" key="7">
    <source>
        <dbReference type="ARBA" id="ARBA00023235"/>
    </source>
</evidence>
<dbReference type="InterPro" id="IPR005743">
    <property type="entry name" value="GyrA"/>
</dbReference>
<name>F8F3C3_GRAC1</name>
<dbReference type="RefSeq" id="WP_013970238.1">
    <property type="nucleotide sequence ID" value="NC_015732.1"/>
</dbReference>
<dbReference type="Gene3D" id="1.10.268.10">
    <property type="entry name" value="Topoisomerase, domain 3"/>
    <property type="match status" value="1"/>
</dbReference>
<dbReference type="NCBIfam" id="NF004044">
    <property type="entry name" value="PRK05561.1"/>
    <property type="match status" value="1"/>
</dbReference>
<accession>F8F3C3</accession>
<dbReference type="GO" id="GO:0005524">
    <property type="term" value="F:ATP binding"/>
    <property type="evidence" value="ECO:0007669"/>
    <property type="project" value="UniProtKB-UniRule"/>
</dbReference>
<dbReference type="InterPro" id="IPR035516">
    <property type="entry name" value="Gyrase/topoIV_suA_C"/>
</dbReference>
<dbReference type="GO" id="GO:0009330">
    <property type="term" value="C:DNA topoisomerase type II (double strand cut, ATP-hydrolyzing) complex"/>
    <property type="evidence" value="ECO:0007669"/>
    <property type="project" value="TreeGrafter"/>
</dbReference>
<dbReference type="NCBIfam" id="TIGR01063">
    <property type="entry name" value="gyrA"/>
    <property type="match status" value="1"/>
</dbReference>
<dbReference type="EC" id="5.6.2.2" evidence="9"/>
<sequence>MAESGGKIIPVAIEDEIKTAYLNYAMSVIVSRALPDVRDGLKPVHRRLLYAMDELGLHPNAATKKSARITGDAMGKYHPHGDMSLYDALVRMAQDFSLRYPLVQGQGNFGSIDGDPPAASRYTEAKLSRIGDEMLADLKKETVDFVPNYDESLTEPVVLPAAVPNLLVNGSSGIAVGMATNMPPHNLKEVCDAICAFIDNPDITVDELMHYIKGPDYPTGGIIFGRRGIREAYKTGRGKIITRGKFVIETSKTGKESIIFNEIPYSVNKANLLTKIAELVRDKVVDGISEIRDESDRDGLRVVIELKKGTIVKVVLNQLFSHTALQSSFGVINLALVEGRPRCLNLKELIHYYVQHRIDVVTRRTKFDLRKAQERAHILEGLVIALANIDEVIAIIKGSRDVDLAKKNLMERFLLSEAQAQAIVDMRLGRLTSLEVEKLKQELEELRTLIAYLQSLLDDPQKLRGVIKDEIRIIAEKYGDPRRTEIVADEVESINIEDLIKKEEMVILISNLGYIKRVPVSAYKSQGRGGKGMNSVKLTEDDFVKQLFVASTHDYIMYITSAGKAYWMKVHEIPEGSRTSRGAHIKSLLAVSPNEDITTVVAFKDFSEDQFIFMGTARGVVKKVQTVEFANAKTRGIIAINLDEGDSLVSALLTTGTDEIVLITRKGQALRTEEVEVRASGRSSRGVCGIKLDSDDELAGVLRVNNNEKMLILSEFGYGKRVEYSEFSSHGRATGGQRIYTVSEKTGELVGCVSVGDEDAIMCITSQGKSIKVAVNEISVMGRSAQGVRIVNIERPDFVIGVDRIAREKDEQDLPEETDEVLTEEDPEAGVDKQIEE</sequence>
<dbReference type="Gene3D" id="3.30.1360.40">
    <property type="match status" value="1"/>
</dbReference>
<dbReference type="FunFam" id="1.10.268.10:FF:000001">
    <property type="entry name" value="DNA gyrase subunit A"/>
    <property type="match status" value="1"/>
</dbReference>
<protein>
    <recommendedName>
        <fullName evidence="9">DNA gyrase subunit A</fullName>
        <ecNumber evidence="9">5.6.2.2</ecNumber>
    </recommendedName>
</protein>
<dbReference type="InterPro" id="IPR006691">
    <property type="entry name" value="GyrA/parC_rep"/>
</dbReference>
<dbReference type="InterPro" id="IPR050220">
    <property type="entry name" value="Type_II_DNA_Topoisomerases"/>
</dbReference>
<evidence type="ECO:0000256" key="6">
    <source>
        <dbReference type="ARBA" id="ARBA00023125"/>
    </source>
</evidence>
<dbReference type="OrthoDB" id="9806486at2"/>
<evidence type="ECO:0000313" key="14">
    <source>
        <dbReference type="Proteomes" id="UP000000503"/>
    </source>
</evidence>
<comment type="subunit">
    <text evidence="8">Heterotetramer composed of ParC and ParE.</text>
</comment>
<dbReference type="PROSITE" id="PS52040">
    <property type="entry name" value="TOPO_IIA"/>
    <property type="match status" value="1"/>
</dbReference>
<dbReference type="KEGG" id="scd:Spica_2868"/>
<evidence type="ECO:0000256" key="8">
    <source>
        <dbReference type="ARBA" id="ARBA00063644"/>
    </source>
</evidence>
<keyword evidence="3 9" id="KW-0547">Nucleotide-binding</keyword>
<evidence type="ECO:0000313" key="13">
    <source>
        <dbReference type="EMBL" id="AEJ20960.1"/>
    </source>
</evidence>
<dbReference type="GO" id="GO:0006265">
    <property type="term" value="P:DNA topological change"/>
    <property type="evidence" value="ECO:0007669"/>
    <property type="project" value="UniProtKB-UniRule"/>
</dbReference>
<dbReference type="eggNOG" id="COG0188">
    <property type="taxonomic scope" value="Bacteria"/>
</dbReference>
<evidence type="ECO:0000256" key="11">
    <source>
        <dbReference type="SAM" id="MobiDB-lite"/>
    </source>
</evidence>
<evidence type="ECO:0000256" key="10">
    <source>
        <dbReference type="PROSITE-ProRule" id="PRU01384"/>
    </source>
</evidence>
<evidence type="ECO:0000259" key="12">
    <source>
        <dbReference type="PROSITE" id="PS52040"/>
    </source>
</evidence>
<comment type="subunit">
    <text evidence="9">Heterotetramer, composed of two GyrA and two GyrB chains. In the heterotetramer, GyrA contains the active site tyrosine that forms a transient covalent intermediate with DNA, while GyrB binds cofactors and catalyzes ATP hydrolysis.</text>
</comment>
<dbReference type="EMBL" id="CP002868">
    <property type="protein sequence ID" value="AEJ20960.1"/>
    <property type="molecule type" value="Genomic_DNA"/>
</dbReference>
<evidence type="ECO:0000256" key="2">
    <source>
        <dbReference type="ARBA" id="ARBA00008263"/>
    </source>
</evidence>
<evidence type="ECO:0000256" key="1">
    <source>
        <dbReference type="ARBA" id="ARBA00000185"/>
    </source>
</evidence>
<dbReference type="FunFam" id="3.30.1360.40:FF:000002">
    <property type="entry name" value="DNA gyrase subunit A"/>
    <property type="match status" value="1"/>
</dbReference>
<comment type="similarity">
    <text evidence="2 9">Belongs to the type II topoisomerase GyrA/ParC subunit family.</text>
</comment>
<dbReference type="CDD" id="cd00187">
    <property type="entry name" value="TOP4c"/>
    <property type="match status" value="1"/>
</dbReference>
<dbReference type="HOGENOM" id="CLU_002977_6_1_12"/>
<organism evidence="13 14">
    <name type="scientific">Gracilinema caldarium (strain ATCC 51460 / DSM 7334 / H1)</name>
    <name type="common">Treponema caldarium</name>
    <dbReference type="NCBI Taxonomy" id="744872"/>
    <lineage>
        <taxon>Bacteria</taxon>
        <taxon>Pseudomonadati</taxon>
        <taxon>Spirochaetota</taxon>
        <taxon>Spirochaetia</taxon>
        <taxon>Spirochaetales</taxon>
        <taxon>Breznakiellaceae</taxon>
        <taxon>Gracilinema</taxon>
    </lineage>
</organism>
<dbReference type="Gene3D" id="3.90.199.10">
    <property type="entry name" value="Topoisomerase II, domain 5"/>
    <property type="match status" value="1"/>
</dbReference>
<dbReference type="InterPro" id="IPR002205">
    <property type="entry name" value="Topo_IIA_dom_A"/>
</dbReference>
<dbReference type="NCBIfam" id="NF004043">
    <property type="entry name" value="PRK05560.1"/>
    <property type="match status" value="1"/>
</dbReference>
<keyword evidence="5 9" id="KW-0799">Topoisomerase</keyword>
<feature type="domain" description="Topo IIA-type catalytic" evidence="12">
    <location>
        <begin position="34"/>
        <end position="499"/>
    </location>
</feature>
<dbReference type="STRING" id="744872.Spica_2868"/>
<dbReference type="InterPro" id="IPR013760">
    <property type="entry name" value="Topo_IIA-like_dom_sf"/>
</dbReference>
<dbReference type="SMART" id="SM00434">
    <property type="entry name" value="TOP4c"/>
    <property type="match status" value="1"/>
</dbReference>
<dbReference type="HAMAP" id="MF_01897">
    <property type="entry name" value="GyrA"/>
    <property type="match status" value="1"/>
</dbReference>
<dbReference type="Pfam" id="PF03989">
    <property type="entry name" value="DNA_gyraseA_C"/>
    <property type="match status" value="6"/>
</dbReference>
<dbReference type="PANTHER" id="PTHR43493:SF5">
    <property type="entry name" value="DNA GYRASE SUBUNIT A, CHLOROPLASTIC_MITOCHONDRIAL"/>
    <property type="match status" value="1"/>
</dbReference>
<keyword evidence="7 9" id="KW-0413">Isomerase</keyword>
<dbReference type="GO" id="GO:0006261">
    <property type="term" value="P:DNA-templated DNA replication"/>
    <property type="evidence" value="ECO:0007669"/>
    <property type="project" value="UniProtKB-UniRule"/>
</dbReference>
<keyword evidence="9" id="KW-0963">Cytoplasm</keyword>
<dbReference type="FunFam" id="2.120.10.90:FF:000005">
    <property type="entry name" value="DNA topoisomerase 4 subunit A"/>
    <property type="match status" value="1"/>
</dbReference>
<dbReference type="InterPro" id="IPR013758">
    <property type="entry name" value="Topo_IIA_A/C_ab"/>
</dbReference>
<evidence type="ECO:0000256" key="4">
    <source>
        <dbReference type="ARBA" id="ARBA00022840"/>
    </source>
</evidence>
<comment type="miscellaneous">
    <text evidence="9">Few gyrases are as efficient as E.coli at forming negative supercoils. Not all organisms have 2 type II topoisomerases; in organisms with a single type II topoisomerase this enzyme also has to decatenate newly replicated chromosomes.</text>
</comment>
<dbReference type="GO" id="GO:0005694">
    <property type="term" value="C:chromosome"/>
    <property type="evidence" value="ECO:0007669"/>
    <property type="project" value="InterPro"/>
</dbReference>
<comment type="subcellular location">
    <subcellularLocation>
        <location evidence="9">Cytoplasm</location>
    </subcellularLocation>
</comment>
<keyword evidence="4 9" id="KW-0067">ATP-binding</keyword>
<reference evidence="14" key="1">
    <citation type="journal article" date="2013" name="Stand. Genomic Sci.">
        <title>Genome sequence of the thermophilic fresh-water bacterium Spirochaeta caldaria type strain (H1(T)), reclassification of Spirochaeta caldaria, Spirochaeta stenostrepta, and Spirochaeta zuelzerae in the genus Treponema as Treponema caldaria comb. nov., Treponema stenostrepta comb. nov., and Treponema zuelzerae comb. nov., and emendation of the genus Treponema.</title>
        <authorList>
            <person name="Abt B."/>
            <person name="Goker M."/>
            <person name="Scheuner C."/>
            <person name="Han C."/>
            <person name="Lu M."/>
            <person name="Misra M."/>
            <person name="Lapidus A."/>
            <person name="Nolan M."/>
            <person name="Lucas S."/>
            <person name="Hammon N."/>
            <person name="Deshpande S."/>
            <person name="Cheng J.F."/>
            <person name="Tapia R."/>
            <person name="Goodwin L.A."/>
            <person name="Pitluck S."/>
            <person name="Liolios K."/>
            <person name="Pagani I."/>
            <person name="Ivanova N."/>
            <person name="Mavromatis K."/>
            <person name="Mikhailova N."/>
            <person name="Huntemann M."/>
            <person name="Pati A."/>
            <person name="Chen A."/>
            <person name="Palaniappan K."/>
            <person name="Land M."/>
            <person name="Hauser L."/>
            <person name="Jeffries C.D."/>
            <person name="Rohde M."/>
            <person name="Spring S."/>
            <person name="Gronow S."/>
            <person name="Detter J.C."/>
            <person name="Bristow J."/>
            <person name="Eisen J.A."/>
            <person name="Markowitz V."/>
            <person name="Hugenholtz P."/>
            <person name="Kyrpides N.C."/>
            <person name="Woyke T."/>
            <person name="Klenk H.P."/>
        </authorList>
    </citation>
    <scope>NUCLEOTIDE SEQUENCE</scope>
    <source>
        <strain evidence="14">ATCC 51460 / DSM 7334 / H1</strain>
    </source>
</reference>
<feature type="region of interest" description="Disordered" evidence="11">
    <location>
        <begin position="809"/>
        <end position="837"/>
    </location>
</feature>
<keyword evidence="14" id="KW-1185">Reference proteome</keyword>
<keyword evidence="6 9" id="KW-0238">DNA-binding</keyword>
<evidence type="ECO:0000256" key="5">
    <source>
        <dbReference type="ARBA" id="ARBA00023029"/>
    </source>
</evidence>
<dbReference type="Pfam" id="PF00521">
    <property type="entry name" value="DNA_topoisoIV"/>
    <property type="match status" value="1"/>
</dbReference>
<dbReference type="PANTHER" id="PTHR43493">
    <property type="entry name" value="DNA GYRASE/TOPOISOMERASE SUBUNIT A"/>
    <property type="match status" value="1"/>
</dbReference>
<evidence type="ECO:0000256" key="3">
    <source>
        <dbReference type="ARBA" id="ARBA00022741"/>
    </source>
</evidence>
<dbReference type="Gene3D" id="2.120.10.90">
    <property type="entry name" value="DNA gyrase/topoisomerase IV, subunit A, C-terminal"/>
    <property type="match status" value="1"/>
</dbReference>
<dbReference type="FunFam" id="3.90.199.10:FF:000001">
    <property type="entry name" value="DNA gyrase subunit A"/>
    <property type="match status" value="1"/>
</dbReference>
<dbReference type="AlphaFoldDB" id="F8F3C3"/>
<feature type="compositionally biased region" description="Acidic residues" evidence="11">
    <location>
        <begin position="813"/>
        <end position="829"/>
    </location>
</feature>
<dbReference type="SUPFAM" id="SSF101904">
    <property type="entry name" value="GyrA/ParC C-terminal domain-like"/>
    <property type="match status" value="1"/>
</dbReference>
<dbReference type="Proteomes" id="UP000000503">
    <property type="component" value="Chromosome"/>
</dbReference>